<reference evidence="4 5" key="1">
    <citation type="submission" date="2020-04" db="EMBL/GenBank/DDBJ databases">
        <title>Perkinsus chesapeaki whole genome sequence.</title>
        <authorList>
            <person name="Bogema D.R."/>
        </authorList>
    </citation>
    <scope>NUCLEOTIDE SEQUENCE [LARGE SCALE GENOMIC DNA]</scope>
    <source>
        <strain evidence="4">ATCC PRA-425</strain>
    </source>
</reference>
<dbReference type="GO" id="GO:0008914">
    <property type="term" value="F:leucyl-tRNA--protein transferase activity"/>
    <property type="evidence" value="ECO:0007669"/>
    <property type="project" value="InterPro"/>
</dbReference>
<keyword evidence="1" id="KW-0963">Cytoplasm</keyword>
<keyword evidence="2" id="KW-0808">Transferase</keyword>
<protein>
    <recommendedName>
        <fullName evidence="6">Leucyl/phenylalanyl-tRNA--protein transferase</fullName>
    </recommendedName>
</protein>
<keyword evidence="5" id="KW-1185">Reference proteome</keyword>
<evidence type="ECO:0000313" key="4">
    <source>
        <dbReference type="EMBL" id="KAF4656665.1"/>
    </source>
</evidence>
<name>A0A7J6LBP2_PERCH</name>
<dbReference type="InterPro" id="IPR016181">
    <property type="entry name" value="Acyl_CoA_acyltransferase"/>
</dbReference>
<dbReference type="InterPro" id="IPR042203">
    <property type="entry name" value="Leu/Phe-tRNA_Trfase_C"/>
</dbReference>
<dbReference type="Proteomes" id="UP000591131">
    <property type="component" value="Unassembled WGS sequence"/>
</dbReference>
<dbReference type="AlphaFoldDB" id="A0A7J6LBP2"/>
<dbReference type="Gene3D" id="3.40.630.70">
    <property type="entry name" value="Leucyl/phenylalanyl-tRNA-protein transferase, C-terminal domain"/>
    <property type="match status" value="1"/>
</dbReference>
<evidence type="ECO:0008006" key="6">
    <source>
        <dbReference type="Google" id="ProtNLM"/>
    </source>
</evidence>
<dbReference type="Pfam" id="PF03588">
    <property type="entry name" value="Leu_Phe_trans"/>
    <property type="match status" value="1"/>
</dbReference>
<dbReference type="GO" id="GO:0030163">
    <property type="term" value="P:protein catabolic process"/>
    <property type="evidence" value="ECO:0007669"/>
    <property type="project" value="InterPro"/>
</dbReference>
<sequence>MSAAEEQSGAESDSAADEILGITAADLADDRIVAFIRGNLSRNYYASREWTDDFYTRQAYIGCIAVSYQNRLLMPEMQKRYCIMEFTKLHIPKKVRRAIRRLSPGELTIRATRDPTGSGIERVIKGIARANGKNNWLGTRYITILKRMNEEGPIAVGDSLFQVECVEVMDANGKLLAGEVGYTMGGVYTSLSGFVNKKDPQCSHRAVGLLQMIALGKLLEKGGYDYWNLGHPPSGGQMQYKIDIGGEILPRFDFLQRWDTSRAKRPEKGLSTQEPVCLRDLLQVS</sequence>
<dbReference type="OrthoDB" id="2122564at2759"/>
<keyword evidence="3" id="KW-0012">Acyltransferase</keyword>
<accession>A0A7J6LBP2</accession>
<dbReference type="PANTHER" id="PTHR30098:SF2">
    <property type="entry name" value="LEUCYL_PHENYLALANYL-TRNA--PROTEIN TRANSFERASE"/>
    <property type="match status" value="1"/>
</dbReference>
<evidence type="ECO:0000313" key="5">
    <source>
        <dbReference type="Proteomes" id="UP000591131"/>
    </source>
</evidence>
<dbReference type="EMBL" id="JAAPAO010000584">
    <property type="protein sequence ID" value="KAF4656665.1"/>
    <property type="molecule type" value="Genomic_DNA"/>
</dbReference>
<dbReference type="SUPFAM" id="SSF55729">
    <property type="entry name" value="Acyl-CoA N-acyltransferases (Nat)"/>
    <property type="match status" value="1"/>
</dbReference>
<gene>
    <name evidence="4" type="ORF">FOL47_008818</name>
</gene>
<organism evidence="4 5">
    <name type="scientific">Perkinsus chesapeaki</name>
    <name type="common">Clam parasite</name>
    <name type="synonym">Perkinsus andrewsi</name>
    <dbReference type="NCBI Taxonomy" id="330153"/>
    <lineage>
        <taxon>Eukaryota</taxon>
        <taxon>Sar</taxon>
        <taxon>Alveolata</taxon>
        <taxon>Perkinsozoa</taxon>
        <taxon>Perkinsea</taxon>
        <taxon>Perkinsida</taxon>
        <taxon>Perkinsidae</taxon>
        <taxon>Perkinsus</taxon>
    </lineage>
</organism>
<dbReference type="GO" id="GO:0005737">
    <property type="term" value="C:cytoplasm"/>
    <property type="evidence" value="ECO:0007669"/>
    <property type="project" value="TreeGrafter"/>
</dbReference>
<proteinExistence type="predicted"/>
<evidence type="ECO:0000256" key="1">
    <source>
        <dbReference type="ARBA" id="ARBA00022490"/>
    </source>
</evidence>
<dbReference type="PANTHER" id="PTHR30098">
    <property type="entry name" value="LEUCYL/PHENYLALANYL-TRNA--PROTEIN TRANSFERASE"/>
    <property type="match status" value="1"/>
</dbReference>
<evidence type="ECO:0000256" key="3">
    <source>
        <dbReference type="ARBA" id="ARBA00023315"/>
    </source>
</evidence>
<comment type="caution">
    <text evidence="4">The sequence shown here is derived from an EMBL/GenBank/DDBJ whole genome shotgun (WGS) entry which is preliminary data.</text>
</comment>
<evidence type="ECO:0000256" key="2">
    <source>
        <dbReference type="ARBA" id="ARBA00022679"/>
    </source>
</evidence>
<dbReference type="InterPro" id="IPR004616">
    <property type="entry name" value="Leu/Phe-tRNA_Trfase"/>
</dbReference>